<reference evidence="2 3" key="1">
    <citation type="submission" date="2017-09" db="EMBL/GenBank/DDBJ databases">
        <authorList>
            <person name="Ehlers B."/>
            <person name="Leendertz F.H."/>
        </authorList>
    </citation>
    <scope>NUCLEOTIDE SEQUENCE [LARGE SCALE GENOMIC DNA]</scope>
    <source>
        <strain evidence="2 3">DSM 46844</strain>
    </source>
</reference>
<sequence>MEDWLARVRADFPYLQGRAYLNSGGAGLAWRGQAAAAATYYDDVASTGADGQQTWMRQGTRTRERVARLLDVPAGDVGFFRNTSEVLNLVANSVDWRPGDEAVVAADDFPSVVWPWVRAEAAGGRVVRVDPGTEAEREDRLLAALTPRSRVLAVSHVHTVTGTRLDLTRLGRACREVGALLVVDGIQALGACPVDLSHVDVYASAVFKWLLSGFGTGIGVFRDRARELLTPAYRGYRNPPPSTAFEYADPNYPGLYVLDATLAYLEDVGWARIHHRVDVLAQRVVDAVRGLELPLTTPLGARAGIVSFRTDDPAAVVGELRRRGVHVVEKLGQVRVSPHFYNSDEDVDRFAEVLRATPAAR</sequence>
<dbReference type="RefSeq" id="WP_172442271.1">
    <property type="nucleotide sequence ID" value="NZ_JACHXB010000001.1"/>
</dbReference>
<evidence type="ECO:0000313" key="3">
    <source>
        <dbReference type="Proteomes" id="UP000219514"/>
    </source>
</evidence>
<dbReference type="Gene3D" id="3.90.1150.10">
    <property type="entry name" value="Aspartate Aminotransferase, domain 1"/>
    <property type="match status" value="1"/>
</dbReference>
<dbReference type="InterPro" id="IPR015422">
    <property type="entry name" value="PyrdxlP-dep_Trfase_small"/>
</dbReference>
<feature type="domain" description="Aminotransferase class V" evidence="1">
    <location>
        <begin position="40"/>
        <end position="350"/>
    </location>
</feature>
<dbReference type="Proteomes" id="UP000219514">
    <property type="component" value="Unassembled WGS sequence"/>
</dbReference>
<evidence type="ECO:0000259" key="1">
    <source>
        <dbReference type="Pfam" id="PF00266"/>
    </source>
</evidence>
<dbReference type="InterPro" id="IPR015424">
    <property type="entry name" value="PyrdxlP-dep_Trfase"/>
</dbReference>
<name>A0A285E715_9ACTN</name>
<protein>
    <submittedName>
        <fullName evidence="2">Selenocysteine lyase/Cysteine desulfurase</fullName>
    </submittedName>
</protein>
<dbReference type="Gene3D" id="3.40.640.10">
    <property type="entry name" value="Type I PLP-dependent aspartate aminotransferase-like (Major domain)"/>
    <property type="match status" value="1"/>
</dbReference>
<accession>A0A285E715</accession>
<evidence type="ECO:0000313" key="2">
    <source>
        <dbReference type="EMBL" id="SNX94805.1"/>
    </source>
</evidence>
<dbReference type="EMBL" id="OBDO01000001">
    <property type="protein sequence ID" value="SNX94805.1"/>
    <property type="molecule type" value="Genomic_DNA"/>
</dbReference>
<dbReference type="PANTHER" id="PTHR43586:SF15">
    <property type="entry name" value="BLR3095 PROTEIN"/>
    <property type="match status" value="1"/>
</dbReference>
<proteinExistence type="predicted"/>
<keyword evidence="2" id="KW-0456">Lyase</keyword>
<dbReference type="InterPro" id="IPR015421">
    <property type="entry name" value="PyrdxlP-dep_Trfase_major"/>
</dbReference>
<dbReference type="AlphaFoldDB" id="A0A285E715"/>
<dbReference type="GO" id="GO:0016829">
    <property type="term" value="F:lyase activity"/>
    <property type="evidence" value="ECO:0007669"/>
    <property type="project" value="UniProtKB-KW"/>
</dbReference>
<dbReference type="Pfam" id="PF00266">
    <property type="entry name" value="Aminotran_5"/>
    <property type="match status" value="1"/>
</dbReference>
<dbReference type="PANTHER" id="PTHR43586">
    <property type="entry name" value="CYSTEINE DESULFURASE"/>
    <property type="match status" value="1"/>
</dbReference>
<gene>
    <name evidence="2" type="ORF">SAMN06893097_101602</name>
</gene>
<organism evidence="2 3">
    <name type="scientific">Geodermatophilus sabuli</name>
    <dbReference type="NCBI Taxonomy" id="1564158"/>
    <lineage>
        <taxon>Bacteria</taxon>
        <taxon>Bacillati</taxon>
        <taxon>Actinomycetota</taxon>
        <taxon>Actinomycetes</taxon>
        <taxon>Geodermatophilales</taxon>
        <taxon>Geodermatophilaceae</taxon>
        <taxon>Geodermatophilus</taxon>
    </lineage>
</organism>
<dbReference type="InterPro" id="IPR000192">
    <property type="entry name" value="Aminotrans_V_dom"/>
</dbReference>
<keyword evidence="3" id="KW-1185">Reference proteome</keyword>
<dbReference type="SUPFAM" id="SSF53383">
    <property type="entry name" value="PLP-dependent transferases"/>
    <property type="match status" value="1"/>
</dbReference>